<accession>A0A088DIT0</accession>
<proteinExistence type="predicted"/>
<protein>
    <submittedName>
        <fullName evidence="6">Transcriptional regulator TetR family</fullName>
    </submittedName>
</protein>
<dbReference type="AlphaFoldDB" id="A0A088DIT0"/>
<feature type="domain" description="HTH tetR-type" evidence="5">
    <location>
        <begin position="14"/>
        <end position="74"/>
    </location>
</feature>
<dbReference type="PANTHER" id="PTHR30055">
    <property type="entry name" value="HTH-TYPE TRANSCRIPTIONAL REGULATOR RUTR"/>
    <property type="match status" value="1"/>
</dbReference>
<dbReference type="EMBL" id="KM105871">
    <property type="protein sequence ID" value="AIL92400.1"/>
    <property type="molecule type" value="Genomic_DNA"/>
</dbReference>
<keyword evidence="1" id="KW-0805">Transcription regulation</keyword>
<dbReference type="PANTHER" id="PTHR30055:SF234">
    <property type="entry name" value="HTH-TYPE TRANSCRIPTIONAL REGULATOR BETI"/>
    <property type="match status" value="1"/>
</dbReference>
<dbReference type="InterPro" id="IPR050109">
    <property type="entry name" value="HTH-type_TetR-like_transc_reg"/>
</dbReference>
<dbReference type="PROSITE" id="PS50977">
    <property type="entry name" value="HTH_TETR_2"/>
    <property type="match status" value="1"/>
</dbReference>
<evidence type="ECO:0000313" key="6">
    <source>
        <dbReference type="EMBL" id="AIL92400.1"/>
    </source>
</evidence>
<evidence type="ECO:0000256" key="3">
    <source>
        <dbReference type="ARBA" id="ARBA00023163"/>
    </source>
</evidence>
<dbReference type="InterPro" id="IPR001647">
    <property type="entry name" value="HTH_TetR"/>
</dbReference>
<keyword evidence="3" id="KW-0804">Transcription</keyword>
<name>A0A088DIT0_MYCAV</name>
<keyword evidence="2 4" id="KW-0238">DNA-binding</keyword>
<dbReference type="Gene3D" id="1.10.357.10">
    <property type="entry name" value="Tetracycline Repressor, domain 2"/>
    <property type="match status" value="1"/>
</dbReference>
<evidence type="ECO:0000256" key="1">
    <source>
        <dbReference type="ARBA" id="ARBA00023015"/>
    </source>
</evidence>
<evidence type="ECO:0000256" key="2">
    <source>
        <dbReference type="ARBA" id="ARBA00023125"/>
    </source>
</evidence>
<dbReference type="RefSeq" id="WP_062892170.1">
    <property type="nucleotide sequence ID" value="NZ_LMVT01000146.1"/>
</dbReference>
<evidence type="ECO:0000259" key="5">
    <source>
        <dbReference type="PROSITE" id="PS50977"/>
    </source>
</evidence>
<dbReference type="InterPro" id="IPR009057">
    <property type="entry name" value="Homeodomain-like_sf"/>
</dbReference>
<sequence length="184" mass="19952">MARNDWMIGGDRRTEAAERIYAAATELVSRTGFENFSIDALAAAVHCAPATIYRNAGGKKAILEAVTMRMSARIVEAVRTAIENLQGADRVATAITVALARIRAEPLGPLIMGSIQPNHDGDWLTDSPGVAELAEEIIGADDPLAAQWLIRVTLALWYWPLKDRAAEHTVLQRFLGPSTFLNSA</sequence>
<dbReference type="Pfam" id="PF00440">
    <property type="entry name" value="TetR_N"/>
    <property type="match status" value="1"/>
</dbReference>
<feature type="DNA-binding region" description="H-T-H motif" evidence="4">
    <location>
        <begin position="37"/>
        <end position="56"/>
    </location>
</feature>
<organism evidence="6">
    <name type="scientific">Mycobacterium avium subsp. hominissuis</name>
    <dbReference type="NCBI Taxonomy" id="439334"/>
    <lineage>
        <taxon>Bacteria</taxon>
        <taxon>Bacillati</taxon>
        <taxon>Actinomycetota</taxon>
        <taxon>Actinomycetes</taxon>
        <taxon>Mycobacteriales</taxon>
        <taxon>Mycobacteriaceae</taxon>
        <taxon>Mycobacterium</taxon>
        <taxon>Mycobacterium avium complex (MAC)</taxon>
    </lineage>
</organism>
<reference evidence="6" key="1">
    <citation type="journal article" date="2014" name="FEBS Lett.">
        <title>Identification and comparative analysis of a genomic island in Mycobacterium avium subsp. hominissuis.</title>
        <authorList>
            <person name="Lahiri A."/>
            <person name="Sanchini A."/>
            <person name="Semmler T."/>
            <person name="Schafer H."/>
            <person name="Lewin A."/>
        </authorList>
    </citation>
    <scope>NUCLEOTIDE SEQUENCE</scope>
    <source>
        <strain evidence="6">2721</strain>
    </source>
</reference>
<dbReference type="GO" id="GO:0003700">
    <property type="term" value="F:DNA-binding transcription factor activity"/>
    <property type="evidence" value="ECO:0007669"/>
    <property type="project" value="TreeGrafter"/>
</dbReference>
<evidence type="ECO:0000256" key="4">
    <source>
        <dbReference type="PROSITE-ProRule" id="PRU00335"/>
    </source>
</evidence>
<dbReference type="GO" id="GO:0000976">
    <property type="term" value="F:transcription cis-regulatory region binding"/>
    <property type="evidence" value="ECO:0007669"/>
    <property type="project" value="TreeGrafter"/>
</dbReference>
<dbReference type="SUPFAM" id="SSF46689">
    <property type="entry name" value="Homeodomain-like"/>
    <property type="match status" value="1"/>
</dbReference>